<reference evidence="4 5" key="1">
    <citation type="submission" date="2015-09" db="EMBL/GenBank/DDBJ databases">
        <title>Genome announcement of multiple Pseudomonas syringae strains.</title>
        <authorList>
            <person name="Thakur S."/>
            <person name="Wang P.W."/>
            <person name="Gong Y."/>
            <person name="Weir B.S."/>
            <person name="Guttman D.S."/>
        </authorList>
    </citation>
    <scope>NUCLEOTIDE SEQUENCE [LARGE SCALE GENOMIC DNA]</scope>
    <source>
        <strain evidence="4 5">ICMP3956</strain>
    </source>
</reference>
<sequence>MRAVRSAQRRQPVPVHSAHSTRLQWQPAVRQRRGGHRDGDVHGAGRAKHELRGQVRTASVLSAGVPHRCAARQIGKDLHHYRNHACCPVIAMARRSLTRVTSEGLFRSRFRHAGARGCDPANQELSMDSSAASSTPVRLRADLLRGSLNVSVNASTIAPDSLFGFAERRNPKRAFLFVSRVLGRHIPVRPSLMLKSFQDLAHKIPADLPGPVLVIGMAETAVGLGAGVHRAYSATRADALYLVSTRHPTGTDLFARFEEEHSHASAHLIHLPTDPALRDMMLNARSLVLVDDEASTGKTFINLHRALVDAGLDKLERVVTCVLTDWSAGAVSTSMGAVAEQVSLLQGSYSFDEDLSAPMPEMPEVGTVAMGDWPLVTANDWGRLGVLSVEDTLAPNIQVAKGERVLVVGTSEFVWRPFLLAERLEKAGADVHFSSTSRSPIALGHAIDHALSFSDNYGLGIPNFLYNVRPGQFDRVLICTETPSQAVPAELIDALNAEVICDE</sequence>
<protein>
    <submittedName>
        <fullName evidence="4">Phosphoribosyl transferase-type I domain protein</fullName>
    </submittedName>
</protein>
<evidence type="ECO:0000259" key="2">
    <source>
        <dbReference type="Pfam" id="PF12500"/>
    </source>
</evidence>
<feature type="region of interest" description="Disordered" evidence="1">
    <location>
        <begin position="1"/>
        <end position="50"/>
    </location>
</feature>
<evidence type="ECO:0000313" key="4">
    <source>
        <dbReference type="EMBL" id="KPY34302.1"/>
    </source>
</evidence>
<dbReference type="Gene3D" id="3.40.50.2020">
    <property type="match status" value="1"/>
</dbReference>
<comment type="caution">
    <text evidence="4">The sequence shown here is derived from an EMBL/GenBank/DDBJ whole genome shotgun (WGS) entry which is preliminary data.</text>
</comment>
<dbReference type="GO" id="GO:0016740">
    <property type="term" value="F:transferase activity"/>
    <property type="evidence" value="ECO:0007669"/>
    <property type="project" value="UniProtKB-KW"/>
</dbReference>
<dbReference type="InterPro" id="IPR022537">
    <property type="entry name" value="TRSP_dom"/>
</dbReference>
<accession>A0A0P9XNR3</accession>
<dbReference type="AlphaFoldDB" id="A0A0P9XNR3"/>
<dbReference type="EMBL" id="LJRC01000189">
    <property type="protein sequence ID" value="KPY34302.1"/>
    <property type="molecule type" value="Genomic_DNA"/>
</dbReference>
<dbReference type="CDD" id="cd06223">
    <property type="entry name" value="PRTases_typeI"/>
    <property type="match status" value="1"/>
</dbReference>
<dbReference type="InterPro" id="IPR041688">
    <property type="entry name" value="PRTase_2"/>
</dbReference>
<evidence type="ECO:0000313" key="5">
    <source>
        <dbReference type="Proteomes" id="UP000050562"/>
    </source>
</evidence>
<organism evidence="4 5">
    <name type="scientific">Pseudomonas syringae pv. primulae</name>
    <dbReference type="NCBI Taxonomy" id="251707"/>
    <lineage>
        <taxon>Bacteria</taxon>
        <taxon>Pseudomonadati</taxon>
        <taxon>Pseudomonadota</taxon>
        <taxon>Gammaproteobacteria</taxon>
        <taxon>Pseudomonadales</taxon>
        <taxon>Pseudomonadaceae</taxon>
        <taxon>Pseudomonas</taxon>
    </lineage>
</organism>
<feature type="domain" description="TRSP" evidence="2">
    <location>
        <begin position="397"/>
        <end position="494"/>
    </location>
</feature>
<keyword evidence="4" id="KW-0808">Transferase</keyword>
<dbReference type="InterPro" id="IPR029057">
    <property type="entry name" value="PRTase-like"/>
</dbReference>
<feature type="compositionally biased region" description="Basic and acidic residues" evidence="1">
    <location>
        <begin position="36"/>
        <end position="50"/>
    </location>
</feature>
<name>A0A0P9XNR3_9PSED</name>
<dbReference type="SUPFAM" id="SSF53271">
    <property type="entry name" value="PRTase-like"/>
    <property type="match status" value="1"/>
</dbReference>
<dbReference type="InterPro" id="IPR000836">
    <property type="entry name" value="PRTase_dom"/>
</dbReference>
<dbReference type="Pfam" id="PF15609">
    <property type="entry name" value="PRTase_2"/>
    <property type="match status" value="1"/>
</dbReference>
<evidence type="ECO:0000259" key="3">
    <source>
        <dbReference type="Pfam" id="PF15609"/>
    </source>
</evidence>
<dbReference type="Pfam" id="PF12500">
    <property type="entry name" value="TRSP"/>
    <property type="match status" value="1"/>
</dbReference>
<feature type="domain" description="Orotate phosphoribosyltransferase-like" evidence="3">
    <location>
        <begin position="162"/>
        <end position="347"/>
    </location>
</feature>
<dbReference type="Proteomes" id="UP000050562">
    <property type="component" value="Unassembled WGS sequence"/>
</dbReference>
<gene>
    <name evidence="4" type="ORF">ALO52_100061</name>
</gene>
<evidence type="ECO:0000256" key="1">
    <source>
        <dbReference type="SAM" id="MobiDB-lite"/>
    </source>
</evidence>
<dbReference type="PATRIC" id="fig|251707.3.peg.546"/>
<proteinExistence type="predicted"/>